<dbReference type="GO" id="GO:0008967">
    <property type="term" value="F:phosphoglycolate phosphatase activity"/>
    <property type="evidence" value="ECO:0007669"/>
    <property type="project" value="UniProtKB-EC"/>
</dbReference>
<evidence type="ECO:0000256" key="2">
    <source>
        <dbReference type="ARBA" id="ARBA00022723"/>
    </source>
</evidence>
<evidence type="ECO:0000256" key="3">
    <source>
        <dbReference type="ARBA" id="ARBA00022801"/>
    </source>
</evidence>
<comment type="caution">
    <text evidence="5">The sequence shown here is derived from an EMBL/GenBank/DDBJ whole genome shotgun (WGS) entry which is preliminary data.</text>
</comment>
<dbReference type="InterPro" id="IPR036412">
    <property type="entry name" value="HAD-like_sf"/>
</dbReference>
<dbReference type="SFLD" id="SFLDG01129">
    <property type="entry name" value="C1.5:_HAD__Beta-PGM__Phosphata"/>
    <property type="match status" value="1"/>
</dbReference>
<dbReference type="InterPro" id="IPR041492">
    <property type="entry name" value="HAD_2"/>
</dbReference>
<dbReference type="AlphaFoldDB" id="A0A644UFY9"/>
<dbReference type="SUPFAM" id="SSF56784">
    <property type="entry name" value="HAD-like"/>
    <property type="match status" value="1"/>
</dbReference>
<dbReference type="NCBIfam" id="TIGR01549">
    <property type="entry name" value="HAD-SF-IA-v1"/>
    <property type="match status" value="1"/>
</dbReference>
<dbReference type="NCBIfam" id="TIGR01509">
    <property type="entry name" value="HAD-SF-IA-v3"/>
    <property type="match status" value="1"/>
</dbReference>
<dbReference type="PANTHER" id="PTHR46470:SF2">
    <property type="entry name" value="GLYCERALDEHYDE 3-PHOSPHATE PHOSPHATASE"/>
    <property type="match status" value="1"/>
</dbReference>
<dbReference type="GO" id="GO:0044281">
    <property type="term" value="P:small molecule metabolic process"/>
    <property type="evidence" value="ECO:0007669"/>
    <property type="project" value="UniProtKB-ARBA"/>
</dbReference>
<dbReference type="InterPro" id="IPR051400">
    <property type="entry name" value="HAD-like_hydrolase"/>
</dbReference>
<accession>A0A644UFY9</accession>
<dbReference type="Gene3D" id="3.40.50.1000">
    <property type="entry name" value="HAD superfamily/HAD-like"/>
    <property type="match status" value="1"/>
</dbReference>
<dbReference type="GO" id="GO:0046872">
    <property type="term" value="F:metal ion binding"/>
    <property type="evidence" value="ECO:0007669"/>
    <property type="project" value="UniProtKB-KW"/>
</dbReference>
<comment type="cofactor">
    <cofactor evidence="1">
        <name>Mg(2+)</name>
        <dbReference type="ChEBI" id="CHEBI:18420"/>
    </cofactor>
</comment>
<dbReference type="Pfam" id="PF13419">
    <property type="entry name" value="HAD_2"/>
    <property type="match status" value="1"/>
</dbReference>
<organism evidence="5">
    <name type="scientific">bioreactor metagenome</name>
    <dbReference type="NCBI Taxonomy" id="1076179"/>
    <lineage>
        <taxon>unclassified sequences</taxon>
        <taxon>metagenomes</taxon>
        <taxon>ecological metagenomes</taxon>
    </lineage>
</organism>
<protein>
    <submittedName>
        <fullName evidence="5">Phosphoglycolate phosphatase</fullName>
        <ecNumber evidence="5">3.1.3.18</ecNumber>
    </submittedName>
</protein>
<gene>
    <name evidence="5" type="primary">gph_8</name>
    <name evidence="5" type="ORF">SDC9_23765</name>
</gene>
<keyword evidence="3 5" id="KW-0378">Hydrolase</keyword>
<name>A0A644UFY9_9ZZZZ</name>
<dbReference type="EMBL" id="VSSQ01000111">
    <property type="protein sequence ID" value="MPL77905.1"/>
    <property type="molecule type" value="Genomic_DNA"/>
</dbReference>
<dbReference type="InterPro" id="IPR006439">
    <property type="entry name" value="HAD-SF_hydro_IA"/>
</dbReference>
<keyword evidence="4" id="KW-0460">Magnesium</keyword>
<sequence length="228" mass="25456">MQTLLSTPFKAVLFDMDNTLYDFVEAMKKGCVAAAASVGEGTGDELLGYYLRWKYHFEDHTNLQDYMMAHNRFSVEKYFEAVGVFDEAKMNSLELYPGIEEVLAGLKSAGYRLAIVTDAFSYAAESRLSHLGLRSYFDVIVGYDTTGYKKPHHAPFECALDLLGLSAHEAAYVGDSIRRDIEPVKALGMTAVYAKYGDRNFFDHPSLPCPQKVLVADTPLAILRLLQP</sequence>
<dbReference type="InterPro" id="IPR023214">
    <property type="entry name" value="HAD_sf"/>
</dbReference>
<dbReference type="SFLD" id="SFLDS00003">
    <property type="entry name" value="Haloacid_Dehalogenase"/>
    <property type="match status" value="1"/>
</dbReference>
<evidence type="ECO:0000313" key="5">
    <source>
        <dbReference type="EMBL" id="MPL77905.1"/>
    </source>
</evidence>
<proteinExistence type="predicted"/>
<dbReference type="PANTHER" id="PTHR46470">
    <property type="entry name" value="N-ACYLNEURAMINATE-9-PHOSPHATASE"/>
    <property type="match status" value="1"/>
</dbReference>
<evidence type="ECO:0000256" key="4">
    <source>
        <dbReference type="ARBA" id="ARBA00022842"/>
    </source>
</evidence>
<keyword evidence="2" id="KW-0479">Metal-binding</keyword>
<dbReference type="PRINTS" id="PR00413">
    <property type="entry name" value="HADHALOGNASE"/>
</dbReference>
<reference evidence="5" key="1">
    <citation type="submission" date="2019-08" db="EMBL/GenBank/DDBJ databases">
        <authorList>
            <person name="Kucharzyk K."/>
            <person name="Murdoch R.W."/>
            <person name="Higgins S."/>
            <person name="Loffler F."/>
        </authorList>
    </citation>
    <scope>NUCLEOTIDE SEQUENCE</scope>
</reference>
<evidence type="ECO:0000256" key="1">
    <source>
        <dbReference type="ARBA" id="ARBA00001946"/>
    </source>
</evidence>
<dbReference type="EC" id="3.1.3.18" evidence="5"/>
<dbReference type="Gene3D" id="1.10.150.520">
    <property type="match status" value="1"/>
</dbReference>